<keyword evidence="3" id="KW-1185">Reference proteome</keyword>
<reference evidence="3" key="1">
    <citation type="submission" date="2017-02" db="EMBL/GenBank/DDBJ databases">
        <authorList>
            <person name="Varghese N."/>
            <person name="Submissions S."/>
        </authorList>
    </citation>
    <scope>NUCLEOTIDE SEQUENCE [LARGE SCALE GENOMIC DNA]</scope>
    <source>
        <strain evidence="3">DSM 24967</strain>
    </source>
</reference>
<dbReference type="AlphaFoldDB" id="A0A1T5A7X7"/>
<dbReference type="SUPFAM" id="SSF69618">
    <property type="entry name" value="HemD-like"/>
    <property type="match status" value="1"/>
</dbReference>
<dbReference type="Pfam" id="PF02602">
    <property type="entry name" value="HEM4"/>
    <property type="match status" value="1"/>
</dbReference>
<dbReference type="GO" id="GO:0005829">
    <property type="term" value="C:cytosol"/>
    <property type="evidence" value="ECO:0007669"/>
    <property type="project" value="TreeGrafter"/>
</dbReference>
<dbReference type="CDD" id="cd06578">
    <property type="entry name" value="HemD"/>
    <property type="match status" value="1"/>
</dbReference>
<dbReference type="GO" id="GO:0006780">
    <property type="term" value="P:uroporphyrinogen III biosynthetic process"/>
    <property type="evidence" value="ECO:0007669"/>
    <property type="project" value="InterPro"/>
</dbReference>
<proteinExistence type="predicted"/>
<sequence length="253" mass="28974">MALKIKKVLVSQPKPATEKSPYFDIAEKFGVEIDFRPFFKVEPLTSKEFRQQKISILDHTAVVFTSRHAINHFFHLCEELRVAIPETMKYFCVTEAIAVYLQKYIVYRKRKIFFGQTGKVEDLAVVIGKHPKEKYLIPVSDVHKEDLISLLEAKKISYTKAVMYRTVSNDFEDNEKFDYDMLVFFSPSGISSLLKNFPNFEQKDIKIGCFGPTTAKAIKDAGLRLDMEAPTPEAPSITAALEIYLKKQQSEKG</sequence>
<organism evidence="2 3">
    <name type="scientific">Parabacteroides chartae</name>
    <dbReference type="NCBI Taxonomy" id="1037355"/>
    <lineage>
        <taxon>Bacteria</taxon>
        <taxon>Pseudomonadati</taxon>
        <taxon>Bacteroidota</taxon>
        <taxon>Bacteroidia</taxon>
        <taxon>Bacteroidales</taxon>
        <taxon>Tannerellaceae</taxon>
        <taxon>Parabacteroides</taxon>
    </lineage>
</organism>
<gene>
    <name evidence="2" type="ORF">SAMN05660349_00539</name>
</gene>
<dbReference type="InterPro" id="IPR036108">
    <property type="entry name" value="4pyrrol_syn_uPrphyn_synt_sf"/>
</dbReference>
<evidence type="ECO:0000259" key="1">
    <source>
        <dbReference type="Pfam" id="PF02602"/>
    </source>
</evidence>
<accession>A0A1T5A7X7</accession>
<evidence type="ECO:0000313" key="2">
    <source>
        <dbReference type="EMBL" id="SKB31132.1"/>
    </source>
</evidence>
<dbReference type="InterPro" id="IPR003754">
    <property type="entry name" value="4pyrrol_synth_uPrphyn_synth"/>
</dbReference>
<dbReference type="PANTHER" id="PTHR12390">
    <property type="entry name" value="UROPORPHYRINOGEN III SYNTHASE"/>
    <property type="match status" value="1"/>
</dbReference>
<dbReference type="GO" id="GO:0004852">
    <property type="term" value="F:uroporphyrinogen-III synthase activity"/>
    <property type="evidence" value="ECO:0007669"/>
    <property type="project" value="InterPro"/>
</dbReference>
<dbReference type="EMBL" id="FUYQ01000002">
    <property type="protein sequence ID" value="SKB31132.1"/>
    <property type="molecule type" value="Genomic_DNA"/>
</dbReference>
<dbReference type="Proteomes" id="UP000190852">
    <property type="component" value="Unassembled WGS sequence"/>
</dbReference>
<dbReference type="InterPro" id="IPR039793">
    <property type="entry name" value="UROS/Hem4"/>
</dbReference>
<name>A0A1T5A7X7_9BACT</name>
<protein>
    <submittedName>
        <fullName evidence="2">Uroporphyrinogen-III synthase</fullName>
    </submittedName>
</protein>
<evidence type="ECO:0000313" key="3">
    <source>
        <dbReference type="Proteomes" id="UP000190852"/>
    </source>
</evidence>
<feature type="domain" description="Tetrapyrrole biosynthesis uroporphyrinogen III synthase" evidence="1">
    <location>
        <begin position="26"/>
        <end position="238"/>
    </location>
</feature>
<dbReference type="PANTHER" id="PTHR12390:SF0">
    <property type="entry name" value="UROPORPHYRINOGEN-III SYNTHASE"/>
    <property type="match status" value="1"/>
</dbReference>
<dbReference type="Gene3D" id="3.40.50.10090">
    <property type="match status" value="2"/>
</dbReference>